<accession>A0AAJ6CTC3</accession>
<feature type="binding site" evidence="12">
    <location>
        <position position="168"/>
    </location>
    <ligand>
        <name>substrate</name>
    </ligand>
</feature>
<dbReference type="Proteomes" id="UP001219901">
    <property type="component" value="Chromosome"/>
</dbReference>
<evidence type="ECO:0000256" key="5">
    <source>
        <dbReference type="ARBA" id="ARBA00012213"/>
    </source>
</evidence>
<organism evidence="13 14">
    <name type="scientific">Candidatus Lucifugimonas marina</name>
    <dbReference type="NCBI Taxonomy" id="3038979"/>
    <lineage>
        <taxon>Bacteria</taxon>
        <taxon>Bacillati</taxon>
        <taxon>Chloroflexota</taxon>
        <taxon>Dehalococcoidia</taxon>
        <taxon>SAR202 cluster</taxon>
        <taxon>Candidatus Lucifugimonadales</taxon>
        <taxon>Candidatus Lucifugimonadaceae</taxon>
        <taxon>Candidatus Lucifugimonas</taxon>
    </lineage>
</organism>
<keyword evidence="14" id="KW-1185">Reference proteome</keyword>
<name>A0AAJ6CTC3_9CHLR</name>
<evidence type="ECO:0000256" key="3">
    <source>
        <dbReference type="ARBA" id="ARBA00008621"/>
    </source>
</evidence>
<keyword evidence="12" id="KW-0479">Metal-binding</keyword>
<sequence length="282" mass="31194">MVEMLVCPFLRVLHWLLCSINSSRVHNQLISIETTDRKQLEKPVTTEPAISDEMLAKLGELPTQTLIDGLWVDGWPQAMIHGARTIFPGQKMVGRAVTLRFVPHRPDILKDKPKAADSPEYVAFELCGPNEVLVASSVGPWESIGGDIKFYRLAQLKVGGLVTDGSVRDTAELKDYGFPVFAHSSTAKQGPAVMQPWGVNDVIECGGVVVRPGDAIIGDDDGVVVVPAAMAERVLEIAAEREEVEQVIKKELRKNPQSPGKYYPFNDNTWKLFEEYKERGEA</sequence>
<dbReference type="GO" id="GO:0046872">
    <property type="term" value="F:metal ion binding"/>
    <property type="evidence" value="ECO:0007669"/>
    <property type="project" value="UniProtKB-KW"/>
</dbReference>
<feature type="binding site" evidence="12">
    <location>
        <position position="169"/>
    </location>
    <ligand>
        <name>Mg(2+)</name>
        <dbReference type="ChEBI" id="CHEBI:18420"/>
    </ligand>
</feature>
<evidence type="ECO:0000256" key="9">
    <source>
        <dbReference type="ARBA" id="ARBA00030169"/>
    </source>
</evidence>
<comment type="catalytic activity">
    <reaction evidence="11">
        <text>oxaloacetate + H(+) = pyruvate + CO2</text>
        <dbReference type="Rhea" id="RHEA:15641"/>
        <dbReference type="ChEBI" id="CHEBI:15361"/>
        <dbReference type="ChEBI" id="CHEBI:15378"/>
        <dbReference type="ChEBI" id="CHEBI:16452"/>
        <dbReference type="ChEBI" id="CHEBI:16526"/>
        <dbReference type="EC" id="4.1.1.112"/>
    </reaction>
</comment>
<comment type="function">
    <text evidence="8">Catalyzes the aldol cleavage of 4-hydroxy-4-methyl-2-oxoglutarate (HMG) into 2 molecules of pyruvate. Also contains a secondary oxaloacetate (OAA) decarboxylase activity due to the common pyruvate enolate transition state formed following C-C bond cleavage in the retro-aldol and decarboxylation reactions.</text>
</comment>
<comment type="similarity">
    <text evidence="3">Belongs to the class II aldolase/RraA-like family.</text>
</comment>
<evidence type="ECO:0000256" key="12">
    <source>
        <dbReference type="PIRSR" id="PIRSR605493-1"/>
    </source>
</evidence>
<dbReference type="EC" id="4.1.3.17" evidence="5"/>
<protein>
    <recommendedName>
        <fullName evidence="7">Putative 4-hydroxy-4-methyl-2-oxoglutarate aldolase</fullName>
        <ecNumber evidence="6">4.1.1.112</ecNumber>
        <ecNumber evidence="5">4.1.3.17</ecNumber>
    </recommendedName>
    <alternativeName>
        <fullName evidence="10">Oxaloacetate decarboxylase</fullName>
    </alternativeName>
    <alternativeName>
        <fullName evidence="9">RraA-like protein</fullName>
    </alternativeName>
</protein>
<dbReference type="AlphaFoldDB" id="A0AAJ6CTC3"/>
<dbReference type="InterPro" id="IPR005493">
    <property type="entry name" value="RraA/RraA-like"/>
</dbReference>
<evidence type="ECO:0000313" key="13">
    <source>
        <dbReference type="EMBL" id="WFG40148.1"/>
    </source>
</evidence>
<evidence type="ECO:0000256" key="7">
    <source>
        <dbReference type="ARBA" id="ARBA00016549"/>
    </source>
</evidence>
<evidence type="ECO:0000313" key="14">
    <source>
        <dbReference type="Proteomes" id="UP001219901"/>
    </source>
</evidence>
<dbReference type="CDD" id="cd16841">
    <property type="entry name" value="RraA_family"/>
    <property type="match status" value="1"/>
</dbReference>
<dbReference type="GO" id="GO:0008948">
    <property type="term" value="F:oxaloacetate decarboxylase activity"/>
    <property type="evidence" value="ECO:0007669"/>
    <property type="project" value="UniProtKB-EC"/>
</dbReference>
<dbReference type="Pfam" id="PF03737">
    <property type="entry name" value="RraA-like"/>
    <property type="match status" value="1"/>
</dbReference>
<dbReference type="EMBL" id="CP046147">
    <property type="protein sequence ID" value="WFG40148.1"/>
    <property type="molecule type" value="Genomic_DNA"/>
</dbReference>
<evidence type="ECO:0000256" key="8">
    <source>
        <dbReference type="ARBA" id="ARBA00025046"/>
    </source>
</evidence>
<evidence type="ECO:0000256" key="6">
    <source>
        <dbReference type="ARBA" id="ARBA00012947"/>
    </source>
</evidence>
<reference evidence="14" key="2">
    <citation type="submission" date="2023-06" db="EMBL/GenBank/DDBJ databases">
        <title>Pangenomics reveal diversification of enzyme families and niche specialization in globally abundant SAR202 bacteria.</title>
        <authorList>
            <person name="Saw J.H.W."/>
        </authorList>
    </citation>
    <scope>NUCLEOTIDE SEQUENCE [LARGE SCALE GENOMIC DNA]</scope>
    <source>
        <strain evidence="14">JH1073</strain>
    </source>
</reference>
<dbReference type="InterPro" id="IPR036704">
    <property type="entry name" value="RraA/RraA-like_sf"/>
</dbReference>
<dbReference type="SUPFAM" id="SSF89562">
    <property type="entry name" value="RraA-like"/>
    <property type="match status" value="1"/>
</dbReference>
<reference evidence="13 14" key="1">
    <citation type="submission" date="2019-11" db="EMBL/GenBank/DDBJ databases">
        <authorList>
            <person name="Cho J.-C."/>
        </authorList>
    </citation>
    <scope>NUCLEOTIDE SEQUENCE [LARGE SCALE GENOMIC DNA]</scope>
    <source>
        <strain evidence="13 14">JH1073</strain>
    </source>
</reference>
<comment type="subunit">
    <text evidence="4">Homotrimer.</text>
</comment>
<comment type="cofactor">
    <cofactor evidence="12">
        <name>Mg(2+)</name>
        <dbReference type="ChEBI" id="CHEBI:18420"/>
    </cofactor>
</comment>
<evidence type="ECO:0000256" key="4">
    <source>
        <dbReference type="ARBA" id="ARBA00011233"/>
    </source>
</evidence>
<evidence type="ECO:0000256" key="10">
    <source>
        <dbReference type="ARBA" id="ARBA00032305"/>
    </source>
</evidence>
<dbReference type="PANTHER" id="PTHR33254:SF16">
    <property type="entry name" value="BLR3842 PROTEIN"/>
    <property type="match status" value="1"/>
</dbReference>
<comment type="cofactor">
    <cofactor evidence="2">
        <name>a divalent metal cation</name>
        <dbReference type="ChEBI" id="CHEBI:60240"/>
    </cofactor>
</comment>
<evidence type="ECO:0000256" key="1">
    <source>
        <dbReference type="ARBA" id="ARBA00001342"/>
    </source>
</evidence>
<keyword evidence="12" id="KW-0460">Magnesium</keyword>
<dbReference type="EC" id="4.1.1.112" evidence="6"/>
<evidence type="ECO:0000256" key="2">
    <source>
        <dbReference type="ARBA" id="ARBA00001968"/>
    </source>
</evidence>
<dbReference type="Gene3D" id="3.50.30.40">
    <property type="entry name" value="Ribonuclease E inhibitor RraA/RraA-like"/>
    <property type="match status" value="1"/>
</dbReference>
<dbReference type="GO" id="GO:0047443">
    <property type="term" value="F:4-hydroxy-4-methyl-2-oxoglutarate aldolase activity"/>
    <property type="evidence" value="ECO:0007669"/>
    <property type="project" value="UniProtKB-EC"/>
</dbReference>
<comment type="catalytic activity">
    <reaction evidence="1">
        <text>4-hydroxy-4-methyl-2-oxoglutarate = 2 pyruvate</text>
        <dbReference type="Rhea" id="RHEA:22748"/>
        <dbReference type="ChEBI" id="CHEBI:15361"/>
        <dbReference type="ChEBI" id="CHEBI:58276"/>
        <dbReference type="EC" id="4.1.3.17"/>
    </reaction>
</comment>
<dbReference type="PANTHER" id="PTHR33254">
    <property type="entry name" value="4-HYDROXY-4-METHYL-2-OXOGLUTARATE ALDOLASE 3-RELATED"/>
    <property type="match status" value="1"/>
</dbReference>
<evidence type="ECO:0000256" key="11">
    <source>
        <dbReference type="ARBA" id="ARBA00047973"/>
    </source>
</evidence>
<proteinExistence type="inferred from homology"/>
<gene>
    <name evidence="13" type="ORF">GKO48_11130</name>
</gene>